<feature type="region of interest" description="Disordered" evidence="1">
    <location>
        <begin position="84"/>
        <end position="106"/>
    </location>
</feature>
<feature type="region of interest" description="Disordered" evidence="1">
    <location>
        <begin position="40"/>
        <end position="72"/>
    </location>
</feature>
<feature type="compositionally biased region" description="Basic residues" evidence="1">
    <location>
        <begin position="294"/>
        <end position="304"/>
    </location>
</feature>
<proteinExistence type="predicted"/>
<feature type="region of interest" description="Disordered" evidence="1">
    <location>
        <begin position="290"/>
        <end position="320"/>
    </location>
</feature>
<reference evidence="2 3" key="1">
    <citation type="journal article" date="2024" name="Microbiol. Resour. Announc.">
        <title>Genome annotations for the ascomycete fungi Trichoderma harzianum, Trichoderma aggressivum, and Purpureocillium lilacinum.</title>
        <authorList>
            <person name="Beijen E.P.W."/>
            <person name="Ohm R.A."/>
        </authorList>
    </citation>
    <scope>NUCLEOTIDE SEQUENCE [LARGE SCALE GENOMIC DNA]</scope>
    <source>
        <strain evidence="2 3">CBS 150709</strain>
    </source>
</reference>
<feature type="region of interest" description="Disordered" evidence="1">
    <location>
        <begin position="556"/>
        <end position="726"/>
    </location>
</feature>
<feature type="region of interest" description="Disordered" evidence="1">
    <location>
        <begin position="353"/>
        <end position="389"/>
    </location>
</feature>
<protein>
    <recommendedName>
        <fullName evidence="4">CCHC-type domain-containing protein</fullName>
    </recommendedName>
</protein>
<organism evidence="2 3">
    <name type="scientific">Purpureocillium lilacinum</name>
    <name type="common">Paecilomyces lilacinus</name>
    <dbReference type="NCBI Taxonomy" id="33203"/>
    <lineage>
        <taxon>Eukaryota</taxon>
        <taxon>Fungi</taxon>
        <taxon>Dikarya</taxon>
        <taxon>Ascomycota</taxon>
        <taxon>Pezizomycotina</taxon>
        <taxon>Sordariomycetes</taxon>
        <taxon>Hypocreomycetidae</taxon>
        <taxon>Hypocreales</taxon>
        <taxon>Ophiocordycipitaceae</taxon>
        <taxon>Purpureocillium</taxon>
    </lineage>
</organism>
<dbReference type="EMBL" id="JAWRVI010000145">
    <property type="protein sequence ID" value="KAK4074652.1"/>
    <property type="molecule type" value="Genomic_DNA"/>
</dbReference>
<gene>
    <name evidence="2" type="ORF">Purlil1_12908</name>
</gene>
<feature type="compositionally biased region" description="Low complexity" evidence="1">
    <location>
        <begin position="354"/>
        <end position="366"/>
    </location>
</feature>
<evidence type="ECO:0000313" key="2">
    <source>
        <dbReference type="EMBL" id="KAK4074652.1"/>
    </source>
</evidence>
<feature type="region of interest" description="Disordered" evidence="1">
    <location>
        <begin position="228"/>
        <end position="266"/>
    </location>
</feature>
<evidence type="ECO:0000256" key="1">
    <source>
        <dbReference type="SAM" id="MobiDB-lite"/>
    </source>
</evidence>
<feature type="compositionally biased region" description="Polar residues" evidence="1">
    <location>
        <begin position="375"/>
        <end position="387"/>
    </location>
</feature>
<accession>A0ABR0BG76</accession>
<evidence type="ECO:0008006" key="4">
    <source>
        <dbReference type="Google" id="ProtNLM"/>
    </source>
</evidence>
<feature type="compositionally biased region" description="Low complexity" evidence="1">
    <location>
        <begin position="678"/>
        <end position="706"/>
    </location>
</feature>
<feature type="compositionally biased region" description="Basic and acidic residues" evidence="1">
    <location>
        <begin position="42"/>
        <end position="72"/>
    </location>
</feature>
<feature type="compositionally biased region" description="Polar residues" evidence="1">
    <location>
        <begin position="711"/>
        <end position="723"/>
    </location>
</feature>
<evidence type="ECO:0000313" key="3">
    <source>
        <dbReference type="Proteomes" id="UP001287286"/>
    </source>
</evidence>
<feature type="compositionally biased region" description="Low complexity" evidence="1">
    <location>
        <begin position="578"/>
        <end position="600"/>
    </location>
</feature>
<sequence length="741" mass="79421">MFRFPTPADEVRCRFSVPKERGVVRAHKALADTLCHSTRRWRRDDSTSRSSRDPAADHPVPGRDLKDGSADRRLARVRDHTLLSLVAPDGGKPAQREGDVAAESQSTDNMRLHLVAVAAEHASLLGRRSDELGPDVAVAVRQHGVPLDGHDVSIGRSRESPTAAVKVTRPPQFFVVRPDLGHVSLEGSDQVFLAVKILYGRACSRVVSPPSNRFRAALFATLPHASFPANPPIRRSAQPAAAAMASASSSPPRDDDRFNLGPRTPSGLARKARAALLCNSPATREARLASRALRYGHTRRHRRFTREPGPQSGDGPVSIANAAASPQLSKINGNNQPRAARGNAIHCLHRLTTSGSSPASAPARPSKYLEVSPYGPTSPTNSASTGAASRKPILVKPDGPSALLTWQPGIFQLSDNLNGLQASPQRSLTRDRSGTKDSDQMTRTLIIFFAKEVKHYWRLFDTTSYARRITKTRPPKQCDNCWDYHSRYSCGRQPRCKNCGRIGHALDTCTATQQCANCRRPHAVDSSLCPARPKTINGVVRSLNKPEKDRVCRMGPRLFQRHTTKPAAPPEVSTSPESQSATASDTTSTSSRSTPTSSDAITLEPGRETSAAPNSQASPTPSTESSSNGTQNTAASASPIKPTSATPINSSPVRQTIETFEEPNEYDGNGRAPPASPSPARSSLSPAPSVSTPTPSLSSTCLLGTPAPEVRTSSPQPATSPKSTALPPCTLRFAVLRTVGC</sequence>
<feature type="compositionally biased region" description="Polar residues" evidence="1">
    <location>
        <begin position="611"/>
        <end position="658"/>
    </location>
</feature>
<feature type="compositionally biased region" description="Low complexity" evidence="1">
    <location>
        <begin position="232"/>
        <end position="251"/>
    </location>
</feature>
<dbReference type="Proteomes" id="UP001287286">
    <property type="component" value="Unassembled WGS sequence"/>
</dbReference>
<name>A0ABR0BG76_PURLI</name>
<comment type="caution">
    <text evidence="2">The sequence shown here is derived from an EMBL/GenBank/DDBJ whole genome shotgun (WGS) entry which is preliminary data.</text>
</comment>
<keyword evidence="3" id="KW-1185">Reference proteome</keyword>